<dbReference type="FunFam" id="1.20.1270.60:FF:000002">
    <property type="entry name" value="Formin-binding protein 1-like isoform 1"/>
    <property type="match status" value="1"/>
</dbReference>
<dbReference type="PROSITE" id="PS50002">
    <property type="entry name" value="SH3"/>
    <property type="match status" value="1"/>
</dbReference>
<reference evidence="20" key="3">
    <citation type="submission" date="2025-09" db="UniProtKB">
        <authorList>
            <consortium name="Ensembl"/>
        </authorList>
    </citation>
    <scope>IDENTIFICATION</scope>
</reference>
<evidence type="ECO:0000313" key="20">
    <source>
        <dbReference type="Ensembl" id="ENSLCAP00010044214.1"/>
    </source>
</evidence>
<keyword evidence="21" id="KW-1185">Reference proteome</keyword>
<evidence type="ECO:0000256" key="7">
    <source>
        <dbReference type="ARBA" id="ARBA00022490"/>
    </source>
</evidence>
<proteinExistence type="inferred from homology"/>
<evidence type="ECO:0000256" key="9">
    <source>
        <dbReference type="ARBA" id="ARBA00023054"/>
    </source>
</evidence>
<evidence type="ECO:0000259" key="18">
    <source>
        <dbReference type="PROSITE" id="PS51741"/>
    </source>
</evidence>
<name>A0A4W6F2C0_LATCA</name>
<dbReference type="FunFam" id="2.30.30.40:FF:000017">
    <property type="entry name" value="Formin-binding protein 1-like isoform 1"/>
    <property type="match status" value="1"/>
</dbReference>
<reference evidence="21" key="1">
    <citation type="submission" date="2015-09" db="EMBL/GenBank/DDBJ databases">
        <authorList>
            <person name="Sai Rama Sridatta P."/>
        </authorList>
    </citation>
    <scope>NUCLEOTIDE SEQUENCE [LARGE SCALE GENOMIC DNA]</scope>
</reference>
<dbReference type="InterPro" id="IPR036028">
    <property type="entry name" value="SH3-like_dom_sf"/>
</dbReference>
<feature type="domain" description="SH3" evidence="17">
    <location>
        <begin position="512"/>
        <end position="573"/>
    </location>
</feature>
<dbReference type="SMART" id="SM00326">
    <property type="entry name" value="SH3"/>
    <property type="match status" value="1"/>
</dbReference>
<gene>
    <name evidence="20" type="primary">FNBP1</name>
    <name evidence="20" type="synonym">fnbp1b</name>
</gene>
<dbReference type="AlphaFoldDB" id="A0A4W6F2C0"/>
<evidence type="ECO:0000256" key="12">
    <source>
        <dbReference type="ARBA" id="ARBA00023212"/>
    </source>
</evidence>
<dbReference type="InterPro" id="IPR031160">
    <property type="entry name" value="F_BAR_dom"/>
</dbReference>
<evidence type="ECO:0000256" key="3">
    <source>
        <dbReference type="ARBA" id="ARBA00004544"/>
    </source>
</evidence>
<dbReference type="PROSITE" id="PS51860">
    <property type="entry name" value="REM_1"/>
    <property type="match status" value="1"/>
</dbReference>
<feature type="domain" description="REM-1" evidence="19">
    <location>
        <begin position="358"/>
        <end position="435"/>
    </location>
</feature>
<evidence type="ECO:0000256" key="15">
    <source>
        <dbReference type="SAM" id="Coils"/>
    </source>
</evidence>
<evidence type="ECO:0000259" key="19">
    <source>
        <dbReference type="PROSITE" id="PS51860"/>
    </source>
</evidence>
<evidence type="ECO:0000256" key="14">
    <source>
        <dbReference type="PROSITE-ProRule" id="PRU01077"/>
    </source>
</evidence>
<protein>
    <submittedName>
        <fullName evidence="20">Formin binding protein 1</fullName>
    </submittedName>
</protein>
<dbReference type="Gene3D" id="2.30.30.40">
    <property type="entry name" value="SH3 Domains"/>
    <property type="match status" value="1"/>
</dbReference>
<evidence type="ECO:0000256" key="16">
    <source>
        <dbReference type="SAM" id="MobiDB-lite"/>
    </source>
</evidence>
<evidence type="ECO:0000256" key="13">
    <source>
        <dbReference type="PROSITE-ProRule" id="PRU00192"/>
    </source>
</evidence>
<feature type="compositionally biased region" description="Polar residues" evidence="16">
    <location>
        <begin position="477"/>
        <end position="488"/>
    </location>
</feature>
<evidence type="ECO:0000256" key="10">
    <source>
        <dbReference type="ARBA" id="ARBA00023121"/>
    </source>
</evidence>
<dbReference type="SMART" id="SM00055">
    <property type="entry name" value="FCH"/>
    <property type="match status" value="1"/>
</dbReference>
<dbReference type="PANTHER" id="PTHR15735:SF13">
    <property type="entry name" value="FORMIN-BINDING PROTEIN 1"/>
    <property type="match status" value="1"/>
</dbReference>
<organism evidence="20 21">
    <name type="scientific">Lates calcarifer</name>
    <name type="common">Barramundi</name>
    <name type="synonym">Holocentrus calcarifer</name>
    <dbReference type="NCBI Taxonomy" id="8187"/>
    <lineage>
        <taxon>Eukaryota</taxon>
        <taxon>Metazoa</taxon>
        <taxon>Chordata</taxon>
        <taxon>Craniata</taxon>
        <taxon>Vertebrata</taxon>
        <taxon>Euteleostomi</taxon>
        <taxon>Actinopterygii</taxon>
        <taxon>Neopterygii</taxon>
        <taxon>Teleostei</taxon>
        <taxon>Neoteleostei</taxon>
        <taxon>Acanthomorphata</taxon>
        <taxon>Carangaria</taxon>
        <taxon>Carangaria incertae sedis</taxon>
        <taxon>Centropomidae</taxon>
        <taxon>Lates</taxon>
    </lineage>
</organism>
<reference evidence="20" key="2">
    <citation type="submission" date="2025-08" db="UniProtKB">
        <authorList>
            <consortium name="Ensembl"/>
        </authorList>
    </citation>
    <scope>IDENTIFICATION</scope>
</reference>
<keyword evidence="11" id="KW-0472">Membrane</keyword>
<dbReference type="GO" id="GO:0005856">
    <property type="term" value="C:cytoskeleton"/>
    <property type="evidence" value="ECO:0007669"/>
    <property type="project" value="UniProtKB-SubCell"/>
</dbReference>
<dbReference type="GO" id="GO:0008289">
    <property type="term" value="F:lipid binding"/>
    <property type="evidence" value="ECO:0007669"/>
    <property type="project" value="UniProtKB-KW"/>
</dbReference>
<dbReference type="SUPFAM" id="SSF50044">
    <property type="entry name" value="SH3-domain"/>
    <property type="match status" value="1"/>
</dbReference>
<dbReference type="InterPro" id="IPR011072">
    <property type="entry name" value="HR1_rho-bd"/>
</dbReference>
<evidence type="ECO:0000256" key="1">
    <source>
        <dbReference type="ARBA" id="ARBA00004236"/>
    </source>
</evidence>
<dbReference type="Gene3D" id="1.20.1270.60">
    <property type="entry name" value="Arfaptin homology (AH) domain/BAR domain"/>
    <property type="match status" value="1"/>
</dbReference>
<keyword evidence="10" id="KW-0446">Lipid-binding</keyword>
<dbReference type="GO" id="GO:0005938">
    <property type="term" value="C:cell cortex"/>
    <property type="evidence" value="ECO:0007669"/>
    <property type="project" value="UniProtKB-SubCell"/>
</dbReference>
<dbReference type="Proteomes" id="UP000314980">
    <property type="component" value="Unassembled WGS sequence"/>
</dbReference>
<evidence type="ECO:0000256" key="4">
    <source>
        <dbReference type="ARBA" id="ARBA00009426"/>
    </source>
</evidence>
<feature type="compositionally biased region" description="Polar residues" evidence="16">
    <location>
        <begin position="453"/>
        <end position="466"/>
    </location>
</feature>
<dbReference type="PROSITE" id="PS51741">
    <property type="entry name" value="F_BAR"/>
    <property type="match status" value="1"/>
</dbReference>
<dbReference type="InterPro" id="IPR001452">
    <property type="entry name" value="SH3_domain"/>
</dbReference>
<feature type="region of interest" description="Disordered" evidence="16">
    <location>
        <begin position="297"/>
        <end position="324"/>
    </location>
</feature>
<keyword evidence="7" id="KW-0963">Cytoplasm</keyword>
<dbReference type="GO" id="GO:0005886">
    <property type="term" value="C:plasma membrane"/>
    <property type="evidence" value="ECO:0007669"/>
    <property type="project" value="UniProtKB-SubCell"/>
</dbReference>
<comment type="subcellular location">
    <subcellularLocation>
        <location evidence="1">Cell membrane</location>
    </subcellularLocation>
    <subcellularLocation>
        <location evidence="3">Cytoplasm</location>
        <location evidence="3">Cell cortex</location>
    </subcellularLocation>
    <subcellularLocation>
        <location evidence="2">Cytoplasm</location>
        <location evidence="2">Cytoskeleton</location>
    </subcellularLocation>
</comment>
<evidence type="ECO:0000256" key="5">
    <source>
        <dbReference type="ARBA" id="ARBA00022443"/>
    </source>
</evidence>
<dbReference type="Ensembl" id="ENSLCAT00010045314.1">
    <property type="protein sequence ID" value="ENSLCAP00010044214.1"/>
    <property type="gene ID" value="ENSLCAG00010020448.1"/>
</dbReference>
<dbReference type="Pfam" id="PF00611">
    <property type="entry name" value="FCH"/>
    <property type="match status" value="1"/>
</dbReference>
<keyword evidence="9 14" id="KW-0175">Coiled coil</keyword>
<dbReference type="InterPro" id="IPR027267">
    <property type="entry name" value="AH/BAR_dom_sf"/>
</dbReference>
<dbReference type="Gene3D" id="6.10.140.470">
    <property type="match status" value="1"/>
</dbReference>
<keyword evidence="5 13" id="KW-0728">SH3 domain</keyword>
<feature type="coiled-coil region" evidence="15">
    <location>
        <begin position="365"/>
        <end position="392"/>
    </location>
</feature>
<comment type="similarity">
    <text evidence="4">Belongs to the FNBP1 family.</text>
</comment>
<feature type="region of interest" description="Disordered" evidence="16">
    <location>
        <begin position="440"/>
        <end position="506"/>
    </location>
</feature>
<dbReference type="InterPro" id="IPR001060">
    <property type="entry name" value="FCH_dom"/>
</dbReference>
<accession>A0A4W6F2C0</accession>
<dbReference type="GO" id="GO:0007165">
    <property type="term" value="P:signal transduction"/>
    <property type="evidence" value="ECO:0007669"/>
    <property type="project" value="InterPro"/>
</dbReference>
<keyword evidence="12" id="KW-0206">Cytoskeleton</keyword>
<evidence type="ECO:0000259" key="17">
    <source>
        <dbReference type="PROSITE" id="PS50002"/>
    </source>
</evidence>
<keyword evidence="6" id="KW-1003">Cell membrane</keyword>
<evidence type="ECO:0000256" key="8">
    <source>
        <dbReference type="ARBA" id="ARBA00022583"/>
    </source>
</evidence>
<dbReference type="GeneTree" id="ENSGT00950000183047"/>
<keyword evidence="8" id="KW-0254">Endocytosis</keyword>
<evidence type="ECO:0000256" key="11">
    <source>
        <dbReference type="ARBA" id="ARBA00023136"/>
    </source>
</evidence>
<sequence length="579" mass="67096">MSWGSELWDQFDNLEKHTQWGIEFVEKYTKFVKERSEIETNYAKQIRNLSKKYQPKKNSREEEESKYTFCRAFLTTLNELNDYAGQHEVIAENLTSQIILELSRYLQDLKTERKSHFHDGRKAQQHIESSWKQLEACKRRFERDCKEADRAQQYFEKMDADINVTKADVEKRSSHKARQQAQMRHQMAADSKGEYSSYLQKFNQEQNDHYFTIIPTIFQKLQDMEERRIERIGLCMKTFADVDRQVLPIVGKCLDGMTKAAESIEPKTDSKQVVESYKSGFEPPGDVEFEDYGQAMKRAASETSLSNTREGKEKPPGKTKPKLWPFIKNKNKLSLKLITLNSHVRNLIEGSGPEDFSHLPPEQRRKKLQGKIDELNKDIQKEMDQRDALTKMKDVYVKNPQMGDPASVDPRLSEIAQTIEKLQSEVQKFEGWLAEVEERMPSKSDTHRRSGIYETQNNTTVSNNCAQDRESPDGSYTEEQTSETQVKANTHPIPTTTTPEFDDEFDDEETLPTIGTCKALYPFEGHNEGTISVAEGELLYVIEEDKGDGWTRVRRNEDEEGYVPTSYVEVFLETNAKDS</sequence>
<evidence type="ECO:0000256" key="2">
    <source>
        <dbReference type="ARBA" id="ARBA00004245"/>
    </source>
</evidence>
<feature type="domain" description="F-BAR" evidence="18">
    <location>
        <begin position="1"/>
        <end position="269"/>
    </location>
</feature>
<dbReference type="Pfam" id="PF00018">
    <property type="entry name" value="SH3_1"/>
    <property type="match status" value="1"/>
</dbReference>
<dbReference type="PANTHER" id="PTHR15735">
    <property type="entry name" value="FCH AND DOUBLE SH3 DOMAINS PROTEIN"/>
    <property type="match status" value="1"/>
</dbReference>
<evidence type="ECO:0000256" key="6">
    <source>
        <dbReference type="ARBA" id="ARBA00022475"/>
    </source>
</evidence>
<dbReference type="Pfam" id="PF25610">
    <property type="entry name" value="HR1_TOCA"/>
    <property type="match status" value="1"/>
</dbReference>
<evidence type="ECO:0000313" key="21">
    <source>
        <dbReference type="Proteomes" id="UP000314980"/>
    </source>
</evidence>
<dbReference type="SUPFAM" id="SSF103657">
    <property type="entry name" value="BAR/IMD domain-like"/>
    <property type="match status" value="1"/>
</dbReference>
<dbReference type="InterPro" id="IPR057870">
    <property type="entry name" value="HR1_TOCA"/>
</dbReference>
<dbReference type="GO" id="GO:0006897">
    <property type="term" value="P:endocytosis"/>
    <property type="evidence" value="ECO:0007669"/>
    <property type="project" value="UniProtKB-KW"/>
</dbReference>